<accession>A0A3P1WT50</accession>
<name>A0A3P1WT50_9ACTN</name>
<dbReference type="AlphaFoldDB" id="A0A3P1WT50"/>
<evidence type="ECO:0000313" key="1">
    <source>
        <dbReference type="EMBL" id="RRD49078.1"/>
    </source>
</evidence>
<organism evidence="1 2">
    <name type="scientific">Arachnia propionica</name>
    <dbReference type="NCBI Taxonomy" id="1750"/>
    <lineage>
        <taxon>Bacteria</taxon>
        <taxon>Bacillati</taxon>
        <taxon>Actinomycetota</taxon>
        <taxon>Actinomycetes</taxon>
        <taxon>Propionibacteriales</taxon>
        <taxon>Propionibacteriaceae</taxon>
        <taxon>Arachnia</taxon>
    </lineage>
</organism>
<dbReference type="RefSeq" id="WP_125228297.1">
    <property type="nucleotide sequence ID" value="NZ_RQYT01000023.1"/>
</dbReference>
<dbReference type="Proteomes" id="UP000280935">
    <property type="component" value="Unassembled WGS sequence"/>
</dbReference>
<evidence type="ECO:0000313" key="2">
    <source>
        <dbReference type="Proteomes" id="UP000280935"/>
    </source>
</evidence>
<protein>
    <submittedName>
        <fullName evidence="1">Uncharacterized protein</fullName>
    </submittedName>
</protein>
<comment type="caution">
    <text evidence="1">The sequence shown here is derived from an EMBL/GenBank/DDBJ whole genome shotgun (WGS) entry which is preliminary data.</text>
</comment>
<gene>
    <name evidence="1" type="ORF">EII35_09840</name>
</gene>
<dbReference type="OrthoDB" id="9851698at2"/>
<sequence>MGIEVITELVKEQLREEYVLQAPDREYVQQLKMLVQLCTHLAAESEGGRPRLGHPTVVTLPGPVSPGLYSEIRLFDDMDSDDPSVWQELTEDGEPLRAMEGDILISFR</sequence>
<reference evidence="1 2" key="1">
    <citation type="submission" date="2018-11" db="EMBL/GenBank/DDBJ databases">
        <title>Genomes From Bacteria Associated with the Canine Oral Cavity: a Test Case for Automated Genome-Based Taxonomic Assignment.</title>
        <authorList>
            <person name="Coil D.A."/>
            <person name="Jospin G."/>
            <person name="Darling A.E."/>
            <person name="Wallis C."/>
            <person name="Davis I.J."/>
            <person name="Harris S."/>
            <person name="Eisen J.A."/>
            <person name="Holcombe L.J."/>
            <person name="O'Flynn C."/>
        </authorList>
    </citation>
    <scope>NUCLEOTIDE SEQUENCE [LARGE SCALE GENOMIC DNA]</scope>
    <source>
        <strain evidence="1 2">OH2822_COT-296</strain>
    </source>
</reference>
<dbReference type="EMBL" id="RQYT01000023">
    <property type="protein sequence ID" value="RRD49078.1"/>
    <property type="molecule type" value="Genomic_DNA"/>
</dbReference>
<proteinExistence type="predicted"/>